<dbReference type="AlphaFoldDB" id="A0A5B9DYA9"/>
<dbReference type="Pfam" id="PF13392">
    <property type="entry name" value="HNH_3"/>
    <property type="match status" value="1"/>
</dbReference>
<dbReference type="InterPro" id="IPR003615">
    <property type="entry name" value="HNH_nuc"/>
</dbReference>
<name>A0A5B9DYA9_9GAMM</name>
<sequence>MAMWIDPENRTEHDPAHIARAPEAAALVLPYPVSACIDGPGERTRLGYVRVWQGSTRRLAHVIAWEQAHGPVPPGMELDHLCRNRWCRNPAHLEPVTHRVNSQRAGNRKLSQAKANAIRAAYRPRIVTQLQLARRYGVSRRTIECVLNGKFWP</sequence>
<accession>A0A5B9DYA9</accession>
<dbReference type="InterPro" id="IPR044930">
    <property type="entry name" value="Homing_endonuclease_His-Me"/>
</dbReference>
<evidence type="ECO:0000313" key="2">
    <source>
        <dbReference type="EMBL" id="QEE24568.1"/>
    </source>
</evidence>
<dbReference type="GO" id="GO:0004519">
    <property type="term" value="F:endonuclease activity"/>
    <property type="evidence" value="ECO:0007669"/>
    <property type="project" value="InterPro"/>
</dbReference>
<dbReference type="Gene3D" id="3.90.75.10">
    <property type="entry name" value="Homing Intron 3 (I-ppo) Encoded Endonuclease, Chain A"/>
    <property type="match status" value="1"/>
</dbReference>
<evidence type="ECO:0000313" key="3">
    <source>
        <dbReference type="Proteomes" id="UP000321807"/>
    </source>
</evidence>
<dbReference type="Proteomes" id="UP000321807">
    <property type="component" value="Chromosome"/>
</dbReference>
<dbReference type="EMBL" id="CP042807">
    <property type="protein sequence ID" value="QEE24568.1"/>
    <property type="molecule type" value="Genomic_DNA"/>
</dbReference>
<organism evidence="2 3">
    <name type="scientific">Rhodanobacter glycinis</name>
    <dbReference type="NCBI Taxonomy" id="582702"/>
    <lineage>
        <taxon>Bacteria</taxon>
        <taxon>Pseudomonadati</taxon>
        <taxon>Pseudomonadota</taxon>
        <taxon>Gammaproteobacteria</taxon>
        <taxon>Lysobacterales</taxon>
        <taxon>Rhodanobacteraceae</taxon>
        <taxon>Rhodanobacter</taxon>
    </lineage>
</organism>
<dbReference type="SUPFAM" id="SSF54060">
    <property type="entry name" value="His-Me finger endonucleases"/>
    <property type="match status" value="1"/>
</dbReference>
<evidence type="ECO:0000259" key="1">
    <source>
        <dbReference type="Pfam" id="PF13392"/>
    </source>
</evidence>
<proteinExistence type="predicted"/>
<protein>
    <recommendedName>
        <fullName evidence="1">HNH nuclease domain-containing protein</fullName>
    </recommendedName>
</protein>
<feature type="domain" description="HNH nuclease" evidence="1">
    <location>
        <begin position="58"/>
        <end position="102"/>
    </location>
</feature>
<dbReference type="InterPro" id="IPR044925">
    <property type="entry name" value="His-Me_finger_sf"/>
</dbReference>
<gene>
    <name evidence="2" type="ORF">CS053_08665</name>
</gene>
<reference evidence="2 3" key="1">
    <citation type="submission" date="2019-08" db="EMBL/GenBank/DDBJ databases">
        <title>Complete genome sequence of Rhodanobacter glycinis strain T01E-68 isolated from tomato root.</title>
        <authorList>
            <person name="Weon H.-Y."/>
            <person name="Lee S.A."/>
        </authorList>
    </citation>
    <scope>NUCLEOTIDE SEQUENCE [LARGE SCALE GENOMIC DNA]</scope>
    <source>
        <strain evidence="2 3">T01E-68</strain>
    </source>
</reference>
<dbReference type="KEGG" id="rgl:CS053_08665"/>